<evidence type="ECO:0000256" key="2">
    <source>
        <dbReference type="SAM" id="Phobius"/>
    </source>
</evidence>
<feature type="transmembrane region" description="Helical" evidence="2">
    <location>
        <begin position="253"/>
        <end position="274"/>
    </location>
</feature>
<accession>A0AAI8VVG8</accession>
<gene>
    <name evidence="3" type="ORF">KHLLAP_LOCUS12295</name>
</gene>
<keyword evidence="2" id="KW-0812">Transmembrane</keyword>
<feature type="compositionally biased region" description="Low complexity" evidence="1">
    <location>
        <begin position="68"/>
        <end position="140"/>
    </location>
</feature>
<dbReference type="Proteomes" id="UP001295740">
    <property type="component" value="Unassembled WGS sequence"/>
</dbReference>
<keyword evidence="2" id="KW-1133">Transmembrane helix</keyword>
<protein>
    <submittedName>
        <fullName evidence="3">Uu.00g074520.m01.CDS01</fullName>
    </submittedName>
</protein>
<proteinExistence type="predicted"/>
<comment type="caution">
    <text evidence="3">The sequence shown here is derived from an EMBL/GenBank/DDBJ whole genome shotgun (WGS) entry which is preliminary data.</text>
</comment>
<keyword evidence="2" id="KW-0472">Membrane</keyword>
<keyword evidence="4" id="KW-1185">Reference proteome</keyword>
<dbReference type="AlphaFoldDB" id="A0AAI8VVG8"/>
<sequence length="396" mass="41733">MASKTTFIPRFLLPQYGPLWRTTARSTTFARPLNAELGQVLVRYASKTAASKPVATKAATVKKTAATKLTAPKAASTKATSSKASASSTSSKSAAAKAAKASAPTKPPTKTLSAKSTAKATAATRATASKAASSQAATPKPIAGQEPEAEAIVTEPEVQAAAAPKNEAPAITTPAAAAPPKAAAVDPSKPIVLEKPERFNPPSHGARLPRSTPKHYGGPMTTDEVKAQSAKSYPGLPPAENTWTHWFINSRGVHLFITLGTLSSLALYTFAANFRKKSPFADMIPPISEFPSHPFQYIGVCIDVMRMTEEHESAITAEKRRKRVEDVAKRNEYRKAHGMEPASGLSFWGSKAEEKPAEAVAVPVDAAPMVESSELGASPAAEFGADGKRKKFLGIF</sequence>
<dbReference type="EMBL" id="CAUWAG010000018">
    <property type="protein sequence ID" value="CAJ2511827.1"/>
    <property type="molecule type" value="Genomic_DNA"/>
</dbReference>
<feature type="region of interest" description="Disordered" evidence="1">
    <location>
        <begin position="196"/>
        <end position="233"/>
    </location>
</feature>
<feature type="region of interest" description="Disordered" evidence="1">
    <location>
        <begin position="68"/>
        <end position="147"/>
    </location>
</feature>
<evidence type="ECO:0000313" key="4">
    <source>
        <dbReference type="Proteomes" id="UP001295740"/>
    </source>
</evidence>
<evidence type="ECO:0000256" key="1">
    <source>
        <dbReference type="SAM" id="MobiDB-lite"/>
    </source>
</evidence>
<reference evidence="3" key="1">
    <citation type="submission" date="2023-10" db="EMBL/GenBank/DDBJ databases">
        <authorList>
            <person name="Hackl T."/>
        </authorList>
    </citation>
    <scope>NUCLEOTIDE SEQUENCE</scope>
</reference>
<organism evidence="3 4">
    <name type="scientific">Anthostomella pinea</name>
    <dbReference type="NCBI Taxonomy" id="933095"/>
    <lineage>
        <taxon>Eukaryota</taxon>
        <taxon>Fungi</taxon>
        <taxon>Dikarya</taxon>
        <taxon>Ascomycota</taxon>
        <taxon>Pezizomycotina</taxon>
        <taxon>Sordariomycetes</taxon>
        <taxon>Xylariomycetidae</taxon>
        <taxon>Xylariales</taxon>
        <taxon>Xylariaceae</taxon>
        <taxon>Anthostomella</taxon>
    </lineage>
</organism>
<evidence type="ECO:0000313" key="3">
    <source>
        <dbReference type="EMBL" id="CAJ2511827.1"/>
    </source>
</evidence>
<name>A0AAI8VVG8_9PEZI</name>